<dbReference type="InterPro" id="IPR035906">
    <property type="entry name" value="MetI-like_sf"/>
</dbReference>
<dbReference type="CDD" id="cd06261">
    <property type="entry name" value="TM_PBP2"/>
    <property type="match status" value="1"/>
</dbReference>
<dbReference type="Gene3D" id="1.10.3720.10">
    <property type="entry name" value="MetI-like"/>
    <property type="match status" value="1"/>
</dbReference>
<sequence length="333" mass="37481">MAERSGDTALRATALVAFAKKQPSFPFRPRSKGDPQSRQLESGGKPPHSKPMTFLRTDARIPWFGKLALTLLPVLLLCFTYVRKSSELAETDRAKLMPTVGKLVDAAKKVALPIPAPERESERRKELRLERQFLIYKDTLASFKRMGWALAVILLAVPIGVMMGSYPWAESLGKTIMIILSMIPALALLSILFLTLGTGEVAKVALIVLGVFPMVCLDTYLRARSLPRQQFFKAQSLGSCETELPWRVVFPQIWPDVLNTIRLNLGVMAVLMIAGESISAEAGIGYRIFIKFYRTTAMDSTIVYVIWLTLLMFLLDFAISQWIKHRYKWLEGR</sequence>
<evidence type="ECO:0000313" key="10">
    <source>
        <dbReference type="EMBL" id="BCX48421.1"/>
    </source>
</evidence>
<evidence type="ECO:0000256" key="6">
    <source>
        <dbReference type="ARBA" id="ARBA00023136"/>
    </source>
</evidence>
<accession>A0ABM7RMP3</accession>
<evidence type="ECO:0000256" key="3">
    <source>
        <dbReference type="ARBA" id="ARBA00022475"/>
    </source>
</evidence>
<evidence type="ECO:0000256" key="8">
    <source>
        <dbReference type="SAM" id="MobiDB-lite"/>
    </source>
</evidence>
<dbReference type="Proteomes" id="UP001374893">
    <property type="component" value="Chromosome"/>
</dbReference>
<name>A0ABM7RMP3_9BACT</name>
<keyword evidence="5 7" id="KW-1133">Transmembrane helix</keyword>
<dbReference type="SUPFAM" id="SSF161098">
    <property type="entry name" value="MetI-like"/>
    <property type="match status" value="1"/>
</dbReference>
<feature type="transmembrane region" description="Helical" evidence="7">
    <location>
        <begin position="265"/>
        <end position="289"/>
    </location>
</feature>
<dbReference type="Pfam" id="PF00528">
    <property type="entry name" value="BPD_transp_1"/>
    <property type="match status" value="1"/>
</dbReference>
<gene>
    <name evidence="10" type="ORF">HAHE_23290</name>
</gene>
<feature type="domain" description="ABC transmembrane type-1" evidence="9">
    <location>
        <begin position="142"/>
        <end position="315"/>
    </location>
</feature>
<keyword evidence="2 7" id="KW-0813">Transport</keyword>
<comment type="similarity">
    <text evidence="7">Belongs to the binding-protein-dependent transport system permease family.</text>
</comment>
<feature type="transmembrane region" description="Helical" evidence="7">
    <location>
        <begin position="61"/>
        <end position="82"/>
    </location>
</feature>
<dbReference type="PANTHER" id="PTHR30151:SF0">
    <property type="entry name" value="ABC TRANSPORTER PERMEASE PROTEIN MJ0413-RELATED"/>
    <property type="match status" value="1"/>
</dbReference>
<comment type="subcellular location">
    <subcellularLocation>
        <location evidence="1 7">Cell membrane</location>
        <topology evidence="1 7">Multi-pass membrane protein</topology>
    </subcellularLocation>
</comment>
<evidence type="ECO:0000256" key="5">
    <source>
        <dbReference type="ARBA" id="ARBA00022989"/>
    </source>
</evidence>
<evidence type="ECO:0000313" key="11">
    <source>
        <dbReference type="Proteomes" id="UP001374893"/>
    </source>
</evidence>
<keyword evidence="6 7" id="KW-0472">Membrane</keyword>
<dbReference type="EMBL" id="AP024702">
    <property type="protein sequence ID" value="BCX48421.1"/>
    <property type="molecule type" value="Genomic_DNA"/>
</dbReference>
<feature type="region of interest" description="Disordered" evidence="8">
    <location>
        <begin position="21"/>
        <end position="52"/>
    </location>
</feature>
<dbReference type="InterPro" id="IPR000515">
    <property type="entry name" value="MetI-like"/>
</dbReference>
<evidence type="ECO:0000256" key="4">
    <source>
        <dbReference type="ARBA" id="ARBA00022692"/>
    </source>
</evidence>
<feature type="transmembrane region" description="Helical" evidence="7">
    <location>
        <begin position="204"/>
        <end position="223"/>
    </location>
</feature>
<feature type="transmembrane region" description="Helical" evidence="7">
    <location>
        <begin position="147"/>
        <end position="169"/>
    </location>
</feature>
<dbReference type="PANTHER" id="PTHR30151">
    <property type="entry name" value="ALKANE SULFONATE ABC TRANSPORTER-RELATED, MEMBRANE SUBUNIT"/>
    <property type="match status" value="1"/>
</dbReference>
<evidence type="ECO:0000256" key="1">
    <source>
        <dbReference type="ARBA" id="ARBA00004651"/>
    </source>
</evidence>
<evidence type="ECO:0000256" key="7">
    <source>
        <dbReference type="RuleBase" id="RU363032"/>
    </source>
</evidence>
<feature type="transmembrane region" description="Helical" evidence="7">
    <location>
        <begin position="175"/>
        <end position="197"/>
    </location>
</feature>
<proteinExistence type="inferred from homology"/>
<keyword evidence="4 7" id="KW-0812">Transmembrane</keyword>
<feature type="transmembrane region" description="Helical" evidence="7">
    <location>
        <begin position="301"/>
        <end position="323"/>
    </location>
</feature>
<keyword evidence="3" id="KW-1003">Cell membrane</keyword>
<keyword evidence="11" id="KW-1185">Reference proteome</keyword>
<reference evidence="10 11" key="1">
    <citation type="submission" date="2021-06" db="EMBL/GenBank/DDBJ databases">
        <title>Complete genome of Haloferula helveola possessing various polysaccharide degrading enzymes.</title>
        <authorList>
            <person name="Takami H."/>
            <person name="Huang C."/>
            <person name="Hamasaki K."/>
        </authorList>
    </citation>
    <scope>NUCLEOTIDE SEQUENCE [LARGE SCALE GENOMIC DNA]</scope>
    <source>
        <strain evidence="10 11">CN-1</strain>
    </source>
</reference>
<dbReference type="PROSITE" id="PS50928">
    <property type="entry name" value="ABC_TM1"/>
    <property type="match status" value="1"/>
</dbReference>
<evidence type="ECO:0000256" key="2">
    <source>
        <dbReference type="ARBA" id="ARBA00022448"/>
    </source>
</evidence>
<evidence type="ECO:0000259" key="9">
    <source>
        <dbReference type="PROSITE" id="PS50928"/>
    </source>
</evidence>
<organism evidence="10 11">
    <name type="scientific">Haloferula helveola</name>
    <dbReference type="NCBI Taxonomy" id="490095"/>
    <lineage>
        <taxon>Bacteria</taxon>
        <taxon>Pseudomonadati</taxon>
        <taxon>Verrucomicrobiota</taxon>
        <taxon>Verrucomicrobiia</taxon>
        <taxon>Verrucomicrobiales</taxon>
        <taxon>Verrucomicrobiaceae</taxon>
        <taxon>Haloferula</taxon>
    </lineage>
</organism>
<protein>
    <submittedName>
        <fullName evidence="10">ABC transporter permease</fullName>
    </submittedName>
</protein>